<feature type="transmembrane region" description="Helical" evidence="7">
    <location>
        <begin position="19"/>
        <end position="41"/>
    </location>
</feature>
<evidence type="ECO:0000256" key="4">
    <source>
        <dbReference type="ARBA" id="ARBA00022692"/>
    </source>
</evidence>
<evidence type="ECO:0000256" key="1">
    <source>
        <dbReference type="ARBA" id="ARBA00004141"/>
    </source>
</evidence>
<gene>
    <name evidence="9" type="ORF">ACFR9U_03255</name>
</gene>
<dbReference type="SUPFAM" id="SSF53448">
    <property type="entry name" value="Nucleotide-diphospho-sugar transferases"/>
    <property type="match status" value="1"/>
</dbReference>
<dbReference type="Gene3D" id="3.90.550.10">
    <property type="entry name" value="Spore Coat Polysaccharide Biosynthesis Protein SpsA, Chain A"/>
    <property type="match status" value="1"/>
</dbReference>
<dbReference type="InterPro" id="IPR001173">
    <property type="entry name" value="Glyco_trans_2-like"/>
</dbReference>
<keyword evidence="10" id="KW-1185">Reference proteome</keyword>
<dbReference type="EC" id="2.4.-.-" evidence="9"/>
<dbReference type="InterPro" id="IPR050321">
    <property type="entry name" value="Glycosyltr_2/OpgH_subfam"/>
</dbReference>
<proteinExistence type="predicted"/>
<dbReference type="Proteomes" id="UP001597119">
    <property type="component" value="Unassembled WGS sequence"/>
</dbReference>
<dbReference type="GO" id="GO:0016020">
    <property type="term" value="C:membrane"/>
    <property type="evidence" value="ECO:0007669"/>
    <property type="project" value="UniProtKB-SubCell"/>
</dbReference>
<organism evidence="9 10">
    <name type="scientific">Halorientalis brevis</name>
    <dbReference type="NCBI Taxonomy" id="1126241"/>
    <lineage>
        <taxon>Archaea</taxon>
        <taxon>Methanobacteriati</taxon>
        <taxon>Methanobacteriota</taxon>
        <taxon>Stenosarchaea group</taxon>
        <taxon>Halobacteria</taxon>
        <taxon>Halobacteriales</taxon>
        <taxon>Haloarculaceae</taxon>
        <taxon>Halorientalis</taxon>
    </lineage>
</organism>
<dbReference type="PANTHER" id="PTHR43867">
    <property type="entry name" value="CELLULOSE SYNTHASE CATALYTIC SUBUNIT A [UDP-FORMING]"/>
    <property type="match status" value="1"/>
</dbReference>
<feature type="transmembrane region" description="Helical" evidence="7">
    <location>
        <begin position="341"/>
        <end position="363"/>
    </location>
</feature>
<evidence type="ECO:0000313" key="10">
    <source>
        <dbReference type="Proteomes" id="UP001597119"/>
    </source>
</evidence>
<dbReference type="InterPro" id="IPR029044">
    <property type="entry name" value="Nucleotide-diphossugar_trans"/>
</dbReference>
<dbReference type="RefSeq" id="WP_247376739.1">
    <property type="nucleotide sequence ID" value="NZ_JALLGV010000003.1"/>
</dbReference>
<evidence type="ECO:0000313" key="9">
    <source>
        <dbReference type="EMBL" id="MFD1585987.1"/>
    </source>
</evidence>
<feature type="transmembrane region" description="Helical" evidence="7">
    <location>
        <begin position="375"/>
        <end position="395"/>
    </location>
</feature>
<keyword evidence="6 7" id="KW-0472">Membrane</keyword>
<keyword evidence="4 7" id="KW-0812">Transmembrane</keyword>
<dbReference type="EMBL" id="JBHUDJ010000001">
    <property type="protein sequence ID" value="MFD1585987.1"/>
    <property type="molecule type" value="Genomic_DNA"/>
</dbReference>
<protein>
    <submittedName>
        <fullName evidence="9">Glycosyltransferase</fullName>
        <ecNumber evidence="9">2.4.-.-</ecNumber>
    </submittedName>
</protein>
<name>A0ABD6C9Q2_9EURY</name>
<comment type="subcellular location">
    <subcellularLocation>
        <location evidence="1">Membrane</location>
        <topology evidence="1">Multi-pass membrane protein</topology>
    </subcellularLocation>
</comment>
<evidence type="ECO:0000259" key="8">
    <source>
        <dbReference type="Pfam" id="PF00535"/>
    </source>
</evidence>
<evidence type="ECO:0000256" key="3">
    <source>
        <dbReference type="ARBA" id="ARBA00022679"/>
    </source>
</evidence>
<evidence type="ECO:0000256" key="2">
    <source>
        <dbReference type="ARBA" id="ARBA00022676"/>
    </source>
</evidence>
<keyword evidence="2 9" id="KW-0328">Glycosyltransferase</keyword>
<evidence type="ECO:0000256" key="5">
    <source>
        <dbReference type="ARBA" id="ARBA00022989"/>
    </source>
</evidence>
<feature type="transmembrane region" description="Helical" evidence="7">
    <location>
        <begin position="47"/>
        <end position="68"/>
    </location>
</feature>
<keyword evidence="3 9" id="KW-0808">Transferase</keyword>
<evidence type="ECO:0000256" key="7">
    <source>
        <dbReference type="SAM" id="Phobius"/>
    </source>
</evidence>
<sequence length="464" mass="51673">MEVETAESQQFSIREGVRYLAATLCIMGLLYVPAVFAPSWIRVLTTVLLVALLGLTGRALLSAVLAFAQPATPELDRQAELPDVSVVIPAYNEAAVLPATIDACRNLEYPAEKLEIVLCYEADSVDDTEAICKAAAADDDRFVAVERDEPGGGKAKATNYALQYATGEIIASIDADHRFKPDAIRRAVAWFQQDDDIWCVKGRCYGDNAEDSLLSLHATVERHIAEKGDLFAREVFGGFTIFGGGQAFFRATLFDELGDFDEDVLVEDIDMSSKIHEHGKRLHVDPSIVTFEENPATLQSWWSQRKRWARGWMQVAFRYLTRLPRSENVSTIARLDSAFTFFYALVPVFVAFTIPILGLELFGVNTDTYLPYGEWLWRLLAVTPALAVGCVFVQDYRDGFSHDWREYLAPATLWFYLALQSVVYVVSFMDEVVFGRPSVYVTTARVDSQAGANNSNKSAESPSD</sequence>
<keyword evidence="5 7" id="KW-1133">Transmembrane helix</keyword>
<dbReference type="GO" id="GO:0016757">
    <property type="term" value="F:glycosyltransferase activity"/>
    <property type="evidence" value="ECO:0007669"/>
    <property type="project" value="UniProtKB-KW"/>
</dbReference>
<dbReference type="Pfam" id="PF00535">
    <property type="entry name" value="Glycos_transf_2"/>
    <property type="match status" value="1"/>
</dbReference>
<dbReference type="PANTHER" id="PTHR43867:SF2">
    <property type="entry name" value="CELLULOSE SYNTHASE CATALYTIC SUBUNIT A [UDP-FORMING]"/>
    <property type="match status" value="1"/>
</dbReference>
<reference evidence="9 10" key="1">
    <citation type="journal article" date="2019" name="Int. J. Syst. Evol. Microbiol.">
        <title>The Global Catalogue of Microorganisms (GCM) 10K type strain sequencing project: providing services to taxonomists for standard genome sequencing and annotation.</title>
        <authorList>
            <consortium name="The Broad Institute Genomics Platform"/>
            <consortium name="The Broad Institute Genome Sequencing Center for Infectious Disease"/>
            <person name="Wu L."/>
            <person name="Ma J."/>
        </authorList>
    </citation>
    <scope>NUCLEOTIDE SEQUENCE [LARGE SCALE GENOMIC DNA]</scope>
    <source>
        <strain evidence="9 10">CGMCC 1.12125</strain>
    </source>
</reference>
<feature type="domain" description="Glycosyltransferase 2-like" evidence="8">
    <location>
        <begin position="85"/>
        <end position="257"/>
    </location>
</feature>
<evidence type="ECO:0000256" key="6">
    <source>
        <dbReference type="ARBA" id="ARBA00023136"/>
    </source>
</evidence>
<comment type="caution">
    <text evidence="9">The sequence shown here is derived from an EMBL/GenBank/DDBJ whole genome shotgun (WGS) entry which is preliminary data.</text>
</comment>
<dbReference type="AlphaFoldDB" id="A0ABD6C9Q2"/>
<feature type="transmembrane region" description="Helical" evidence="7">
    <location>
        <begin position="407"/>
        <end position="429"/>
    </location>
</feature>
<accession>A0ABD6C9Q2</accession>